<dbReference type="AlphaFoldDB" id="A0AAW1SEN0"/>
<dbReference type="InterPro" id="IPR001810">
    <property type="entry name" value="F-box_dom"/>
</dbReference>
<dbReference type="Gene3D" id="1.20.1280.50">
    <property type="match status" value="1"/>
</dbReference>
<sequence length="539" mass="59254">MVGPSTPKVLKCGGGNVEGCSKTCLRGVPPARNLADVQYGCTERTKHLARSSLASLKYHSVLDLQGSNDDSVPKAPQHKMQKLADETLRLIFRNLSPEDAGRSACVQKSWRELIQEDDLWQHHCEARWSLTDTFGPERGGSLGDFRSTFASWQQSLGRYGPAACQARSTFSRLEKWTQKNVPDVYASLRPGATEEDLNAAEASLGLKLPAALDLGAIHSLLHGLFGGYTFYEYLACGRFLSLAQSIALTAQLQAQFAKGLGEEAAHEAFRHLFLIASAYQPAEKRTKVFFIVLHGGNDHEVATMDQPDFLREFINQMSAMNPSDPSPMKRTLPLIPAAPDSSSEWAGQQYSVLRWFRALADQLEAGMLAADQLLKYKGLPASGISLYPAAPPLQSRAVTCGLEIKASAIFVPEQSRCSQSKYHFAYSVRFRLLSIEEQEAMRSPASLRSAQLLTRHWRIHDAAEAGFEAVDGDGVIGQYPLLIAGGDEYVYQSCTACGRMGGWMEGSFTFIEGSLQQPDGPQFDAQCARFPLDRPGFIF</sequence>
<comment type="caution">
    <text evidence="3">The sequence shown here is derived from an EMBL/GenBank/DDBJ whole genome shotgun (WGS) entry which is preliminary data.</text>
</comment>
<dbReference type="PANTHER" id="PTHR47463:SF2">
    <property type="entry name" value="F-BOX PROTEIN SKIP16"/>
    <property type="match status" value="1"/>
</dbReference>
<evidence type="ECO:0000313" key="3">
    <source>
        <dbReference type="EMBL" id="KAK9844452.1"/>
    </source>
</evidence>
<dbReference type="InterPro" id="IPR007474">
    <property type="entry name" value="ApaG_domain"/>
</dbReference>
<accession>A0AAW1SEN0</accession>
<keyword evidence="4" id="KW-1185">Reference proteome</keyword>
<evidence type="ECO:0008006" key="5">
    <source>
        <dbReference type="Google" id="ProtNLM"/>
    </source>
</evidence>
<gene>
    <name evidence="3" type="ORF">WJX74_002702</name>
</gene>
<evidence type="ECO:0000313" key="4">
    <source>
        <dbReference type="Proteomes" id="UP001438707"/>
    </source>
</evidence>
<feature type="domain" description="ApaG" evidence="2">
    <location>
        <begin position="396"/>
        <end position="539"/>
    </location>
</feature>
<dbReference type="SUPFAM" id="SSF110069">
    <property type="entry name" value="ApaG-like"/>
    <property type="match status" value="1"/>
</dbReference>
<dbReference type="Proteomes" id="UP001438707">
    <property type="component" value="Unassembled WGS sequence"/>
</dbReference>
<evidence type="ECO:0000259" key="1">
    <source>
        <dbReference type="PROSITE" id="PS50181"/>
    </source>
</evidence>
<organism evidence="3 4">
    <name type="scientific">Apatococcus lobatus</name>
    <dbReference type="NCBI Taxonomy" id="904363"/>
    <lineage>
        <taxon>Eukaryota</taxon>
        <taxon>Viridiplantae</taxon>
        <taxon>Chlorophyta</taxon>
        <taxon>core chlorophytes</taxon>
        <taxon>Trebouxiophyceae</taxon>
        <taxon>Chlorellales</taxon>
        <taxon>Chlorellaceae</taxon>
        <taxon>Apatococcus</taxon>
    </lineage>
</organism>
<dbReference type="InterPro" id="IPR036767">
    <property type="entry name" value="ApaG_sf"/>
</dbReference>
<reference evidence="3 4" key="1">
    <citation type="journal article" date="2024" name="Nat. Commun.">
        <title>Phylogenomics reveals the evolutionary origins of lichenization in chlorophyte algae.</title>
        <authorList>
            <person name="Puginier C."/>
            <person name="Libourel C."/>
            <person name="Otte J."/>
            <person name="Skaloud P."/>
            <person name="Haon M."/>
            <person name="Grisel S."/>
            <person name="Petersen M."/>
            <person name="Berrin J.G."/>
            <person name="Delaux P.M."/>
            <person name="Dal Grande F."/>
            <person name="Keller J."/>
        </authorList>
    </citation>
    <scope>NUCLEOTIDE SEQUENCE [LARGE SCALE GENOMIC DNA]</scope>
    <source>
        <strain evidence="3 4">SAG 2145</strain>
    </source>
</reference>
<evidence type="ECO:0000259" key="2">
    <source>
        <dbReference type="PROSITE" id="PS51087"/>
    </source>
</evidence>
<dbReference type="EMBL" id="JALJOS010000001">
    <property type="protein sequence ID" value="KAK9844452.1"/>
    <property type="molecule type" value="Genomic_DNA"/>
</dbReference>
<dbReference type="Pfam" id="PF04379">
    <property type="entry name" value="DUF525"/>
    <property type="match status" value="1"/>
</dbReference>
<proteinExistence type="predicted"/>
<dbReference type="PROSITE" id="PS51087">
    <property type="entry name" value="APAG"/>
    <property type="match status" value="1"/>
</dbReference>
<name>A0AAW1SEN0_9CHLO</name>
<dbReference type="InterPro" id="IPR036047">
    <property type="entry name" value="F-box-like_dom_sf"/>
</dbReference>
<dbReference type="Pfam" id="PF12937">
    <property type="entry name" value="F-box-like"/>
    <property type="match status" value="1"/>
</dbReference>
<feature type="domain" description="F-box" evidence="1">
    <location>
        <begin position="77"/>
        <end position="123"/>
    </location>
</feature>
<dbReference type="SMART" id="SM00256">
    <property type="entry name" value="FBOX"/>
    <property type="match status" value="1"/>
</dbReference>
<protein>
    <recommendedName>
        <fullName evidence="5">F-box domain-containing protein</fullName>
    </recommendedName>
</protein>
<dbReference type="SUPFAM" id="SSF81383">
    <property type="entry name" value="F-box domain"/>
    <property type="match status" value="1"/>
</dbReference>
<dbReference type="PANTHER" id="PTHR47463">
    <property type="entry name" value="F-BOX PROTEIN SKIP16"/>
    <property type="match status" value="1"/>
</dbReference>
<dbReference type="Gene3D" id="2.60.40.1470">
    <property type="entry name" value="ApaG domain"/>
    <property type="match status" value="1"/>
</dbReference>
<dbReference type="PROSITE" id="PS50181">
    <property type="entry name" value="FBOX"/>
    <property type="match status" value="1"/>
</dbReference>